<sequence length="147" mass="16686">MDCFENINKKNTCNTYYYPAQLRGYIYSIPINASVDTGSSLSFISEEMFQIVSRVTSNIVVSPCEKLSSAADNTTLQTIKTVYVELCLDGHVFTHSFYVTRGLIIPMVLGVDFLLKNRAVLDFESNIISFEEHNLQICFQYNITNLI</sequence>
<protein>
    <recommendedName>
        <fullName evidence="3">Peptidase A2 domain-containing protein</fullName>
    </recommendedName>
</protein>
<dbReference type="Pfam" id="PF08284">
    <property type="entry name" value="RVP_2"/>
    <property type="match status" value="1"/>
</dbReference>
<comment type="caution">
    <text evidence="1">The sequence shown here is derived from an EMBL/GenBank/DDBJ whole genome shotgun (WGS) entry which is preliminary data.</text>
</comment>
<keyword evidence="2" id="KW-1185">Reference proteome</keyword>
<proteinExistence type="predicted"/>
<accession>A0A0C2JC63</accession>
<reference evidence="1 2" key="1">
    <citation type="journal article" date="2014" name="Genome Biol. Evol.">
        <title>The genome of the myxosporean Thelohanellus kitauei shows adaptations to nutrient acquisition within its fish host.</title>
        <authorList>
            <person name="Yang Y."/>
            <person name="Xiong J."/>
            <person name="Zhou Z."/>
            <person name="Huo F."/>
            <person name="Miao W."/>
            <person name="Ran C."/>
            <person name="Liu Y."/>
            <person name="Zhang J."/>
            <person name="Feng J."/>
            <person name="Wang M."/>
            <person name="Wang M."/>
            <person name="Wang L."/>
            <person name="Yao B."/>
        </authorList>
    </citation>
    <scope>NUCLEOTIDE SEQUENCE [LARGE SCALE GENOMIC DNA]</scope>
    <source>
        <strain evidence="1">Wuqing</strain>
    </source>
</reference>
<evidence type="ECO:0000313" key="2">
    <source>
        <dbReference type="Proteomes" id="UP000031668"/>
    </source>
</evidence>
<dbReference type="Gene3D" id="2.40.70.10">
    <property type="entry name" value="Acid Proteases"/>
    <property type="match status" value="1"/>
</dbReference>
<dbReference type="CDD" id="cd00303">
    <property type="entry name" value="retropepsin_like"/>
    <property type="match status" value="1"/>
</dbReference>
<dbReference type="EMBL" id="JWZT01003449">
    <property type="protein sequence ID" value="KII66753.1"/>
    <property type="molecule type" value="Genomic_DNA"/>
</dbReference>
<dbReference type="Proteomes" id="UP000031668">
    <property type="component" value="Unassembled WGS sequence"/>
</dbReference>
<gene>
    <name evidence="1" type="ORF">RF11_13344</name>
</gene>
<name>A0A0C2JC63_THEKT</name>
<evidence type="ECO:0000313" key="1">
    <source>
        <dbReference type="EMBL" id="KII66753.1"/>
    </source>
</evidence>
<evidence type="ECO:0008006" key="3">
    <source>
        <dbReference type="Google" id="ProtNLM"/>
    </source>
</evidence>
<dbReference type="OrthoDB" id="6784677at2759"/>
<dbReference type="SUPFAM" id="SSF50630">
    <property type="entry name" value="Acid proteases"/>
    <property type="match status" value="1"/>
</dbReference>
<dbReference type="AlphaFoldDB" id="A0A0C2JC63"/>
<dbReference type="InterPro" id="IPR021109">
    <property type="entry name" value="Peptidase_aspartic_dom_sf"/>
</dbReference>
<organism evidence="1 2">
    <name type="scientific">Thelohanellus kitauei</name>
    <name type="common">Myxosporean</name>
    <dbReference type="NCBI Taxonomy" id="669202"/>
    <lineage>
        <taxon>Eukaryota</taxon>
        <taxon>Metazoa</taxon>
        <taxon>Cnidaria</taxon>
        <taxon>Myxozoa</taxon>
        <taxon>Myxosporea</taxon>
        <taxon>Bivalvulida</taxon>
        <taxon>Platysporina</taxon>
        <taxon>Myxobolidae</taxon>
        <taxon>Thelohanellus</taxon>
    </lineage>
</organism>